<dbReference type="Pfam" id="PF08161">
    <property type="entry name" value="RRP12_HEAT"/>
    <property type="match status" value="1"/>
</dbReference>
<dbReference type="PANTHER" id="PTHR48287:SF1">
    <property type="entry name" value="ARM REPEAT SUPERFAMILY PROTEIN"/>
    <property type="match status" value="1"/>
</dbReference>
<accession>A0A1R1WYM0</accession>
<proteinExistence type="inferred from homology"/>
<dbReference type="PANTHER" id="PTHR48287">
    <property type="entry name" value="ARM REPEAT SUPERFAMILY PROTEIN"/>
    <property type="match status" value="1"/>
</dbReference>
<feature type="region of interest" description="Disordered" evidence="4">
    <location>
        <begin position="804"/>
        <end position="837"/>
    </location>
</feature>
<evidence type="ECO:0000256" key="2">
    <source>
        <dbReference type="ARBA" id="ARBA00007690"/>
    </source>
</evidence>
<feature type="compositionally biased region" description="Basic residues" evidence="4">
    <location>
        <begin position="1185"/>
        <end position="1194"/>
    </location>
</feature>
<comment type="caution">
    <text evidence="7">The sequence shown here is derived from an EMBL/GenBank/DDBJ whole genome shotgun (WGS) entry which is preliminary data.</text>
</comment>
<comment type="similarity">
    <text evidence="2">Belongs to the RRP12 family.</text>
</comment>
<feature type="region of interest" description="Disordered" evidence="4">
    <location>
        <begin position="993"/>
        <end position="1146"/>
    </location>
</feature>
<dbReference type="InterPro" id="IPR057860">
    <property type="entry name" value="HEAT_RRP12_N"/>
</dbReference>
<feature type="domain" description="RRP12 HEAT" evidence="5">
    <location>
        <begin position="287"/>
        <end position="581"/>
    </location>
</feature>
<reference evidence="8" key="1">
    <citation type="submission" date="2017-01" db="EMBL/GenBank/DDBJ databases">
        <authorList>
            <person name="Wang Y."/>
            <person name="White M."/>
            <person name="Kvist S."/>
            <person name="Moncalvo J.-M."/>
        </authorList>
    </citation>
    <scope>NUCLEOTIDE SEQUENCE [LARGE SCALE GENOMIC DNA]</scope>
    <source>
        <strain evidence="8">ID-206-W2</strain>
    </source>
</reference>
<evidence type="ECO:0000256" key="3">
    <source>
        <dbReference type="ARBA" id="ARBA00023242"/>
    </source>
</evidence>
<comment type="subcellular location">
    <subcellularLocation>
        <location evidence="1">Nucleus</location>
    </subcellularLocation>
</comment>
<evidence type="ECO:0000259" key="5">
    <source>
        <dbReference type="Pfam" id="PF08161"/>
    </source>
</evidence>
<feature type="compositionally biased region" description="Low complexity" evidence="4">
    <location>
        <begin position="1264"/>
        <end position="1274"/>
    </location>
</feature>
<feature type="compositionally biased region" description="Basic residues" evidence="4">
    <location>
        <begin position="1279"/>
        <end position="1290"/>
    </location>
</feature>
<feature type="compositionally biased region" description="Basic and acidic residues" evidence="4">
    <location>
        <begin position="1117"/>
        <end position="1136"/>
    </location>
</feature>
<dbReference type="InterPro" id="IPR052087">
    <property type="entry name" value="RRP12"/>
</dbReference>
<gene>
    <name evidence="7" type="ORF">AYI69_g11445</name>
</gene>
<dbReference type="InterPro" id="IPR012978">
    <property type="entry name" value="HEAT_RRP12"/>
</dbReference>
<dbReference type="SUPFAM" id="SSF48371">
    <property type="entry name" value="ARM repeat"/>
    <property type="match status" value="1"/>
</dbReference>
<keyword evidence="3" id="KW-0539">Nucleus</keyword>
<dbReference type="EMBL" id="LSSM01007646">
    <property type="protein sequence ID" value="OMJ07479.1"/>
    <property type="molecule type" value="Genomic_DNA"/>
</dbReference>
<feature type="compositionally biased region" description="Acidic residues" evidence="4">
    <location>
        <begin position="812"/>
        <end position="837"/>
    </location>
</feature>
<dbReference type="InterPro" id="IPR016024">
    <property type="entry name" value="ARM-type_fold"/>
</dbReference>
<dbReference type="OrthoDB" id="2192888at2759"/>
<feature type="compositionally biased region" description="Low complexity" evidence="4">
    <location>
        <begin position="1099"/>
        <end position="1114"/>
    </location>
</feature>
<feature type="region of interest" description="Disordered" evidence="4">
    <location>
        <begin position="1176"/>
        <end position="1290"/>
    </location>
</feature>
<evidence type="ECO:0000256" key="4">
    <source>
        <dbReference type="SAM" id="MobiDB-lite"/>
    </source>
</evidence>
<feature type="compositionally biased region" description="Basic residues" evidence="4">
    <location>
        <begin position="997"/>
        <end position="1008"/>
    </location>
</feature>
<feature type="compositionally biased region" description="Basic and acidic residues" evidence="4">
    <location>
        <begin position="1212"/>
        <end position="1248"/>
    </location>
</feature>
<dbReference type="Pfam" id="PF25772">
    <property type="entry name" value="HEAT_RRP12_N"/>
    <property type="match status" value="1"/>
</dbReference>
<keyword evidence="8" id="KW-1185">Reference proteome</keyword>
<protein>
    <submittedName>
        <fullName evidence="7">Ribosomal RNA-processing protein 12</fullName>
    </submittedName>
</protein>
<evidence type="ECO:0000259" key="6">
    <source>
        <dbReference type="Pfam" id="PF25772"/>
    </source>
</evidence>
<feature type="domain" description="RRP12 N-terminal HEAT" evidence="6">
    <location>
        <begin position="60"/>
        <end position="216"/>
    </location>
</feature>
<sequence length="1290" mass="143038">MESGLDFELTKIRRLSSSNLQNQQQFAGTLIAIEETLKEQGQPLVPSSYAATLAQFSSIMVILSTSLDLSKADPMTLRSVLTCLEHILKNQDLRVWKQPTAQKALQSVFILGLDSRPKVRRRGQVAAANILTKIPPPSASHPMANDSVEFILNSLKEANKDSTATVHVLQFMSTMFKAFPSNRFEDLSNILLSLLKMNDPFIYAEVLKCFESLFLVISVDFDKDLFFDLLNSIIAQRPNVNDASLSKSWLVINDLGFDALFRLNPKLCEVQIPSAFEMVKPYIELGKPEVKEAAIKCMETFVSKCLREGSACSTEVASKLSSSLIECLGIRYRESWVSIFYVTSLLTTKLGKSSRPTMDNLITLISEMRMEKGFEFKKEADATLGASISAMGPKLFLELLPLNIESSIPGMNQAPPKKNKGSNESTDEGRAWILPLMNGYIKDADIEYFIDHLLPLADKLEFYSQKLQSNGRAIQAKVVSVLSIQIWSLLGGFFSSPSDIIKSFDADFVERILNQLVEVPELRSSLCTSLNTLVKNVLKDLNSDPSLETSSDSKKSDIAQKNKLHISQFAPKILSTLFTIIADTPAPKGRYIHESATFQLKVTDTKDITLAFNKVLTMLTKALVSHTTPTAAESSSKYLDTNPQPPVYSMLDMIGTLAPFLDESSIFSALDVLLPLLSQPDDVILQKKTYKAIGLFATSIAQPIAQLGENDISENNELNSRFVNKVLPSLISSAQFASPLSRRNRLNLLSLTTQILPNTELHIVPLFLSEAIIGTKDINEKSRLTSFELLDSLAQKMSLGGSIDASKLRNDDDLDMENQEGDQEGGSDKSDDSEDEMAQDGIPAADLIAGDKSGVKSASLEEYIEMVVAGLAAKTPYMISATVTSLAYLLNAYSEKLSPKLITTLLDTILLFVNSNSREIAKASLGFVKVSVLVLPRDYLIKALDGLVAGILKWANEHRARFSLKSRHIIERLIRRVGIDEVEKATPEEHKKLIQNIKKRKLRAKRGKTQNDDSDNEKEKEKENSTDKLKRAVRRKGTFGINSDTDSSDDSDFFEKKSFGNRQPANSSKSGPQSNSGKSQQNHESWIVEDDSRNDPLDFLSQSAFSQLSSSKPSKNLKNENFKKHVPTTKDGKFIFEDDEESAPSKIKAGIQGMQISGEDNADAEGDSNYYMEMVSSKDGFSRGNKNKIKFNKRKSNDGDDDGFGNDIKYNSADKKSNNAANKPKDTKRQKKDYGSEFKSKNGKGDTKKKGKLDPYAYIPMDPKLLSSKSGSKLNTMSKSKKDKRQANRN</sequence>
<name>A0A1R1WYM0_9FUNG</name>
<dbReference type="GO" id="GO:0005634">
    <property type="term" value="C:nucleus"/>
    <property type="evidence" value="ECO:0007669"/>
    <property type="project" value="UniProtKB-SubCell"/>
</dbReference>
<evidence type="ECO:0000313" key="8">
    <source>
        <dbReference type="Proteomes" id="UP000187429"/>
    </source>
</evidence>
<evidence type="ECO:0000313" key="7">
    <source>
        <dbReference type="EMBL" id="OMJ07479.1"/>
    </source>
</evidence>
<organism evidence="7 8">
    <name type="scientific">Smittium culicis</name>
    <dbReference type="NCBI Taxonomy" id="133412"/>
    <lineage>
        <taxon>Eukaryota</taxon>
        <taxon>Fungi</taxon>
        <taxon>Fungi incertae sedis</taxon>
        <taxon>Zoopagomycota</taxon>
        <taxon>Kickxellomycotina</taxon>
        <taxon>Harpellomycetes</taxon>
        <taxon>Harpellales</taxon>
        <taxon>Legeriomycetaceae</taxon>
        <taxon>Smittium</taxon>
    </lineage>
</organism>
<feature type="compositionally biased region" description="Polar residues" evidence="4">
    <location>
        <begin position="1060"/>
        <end position="1084"/>
    </location>
</feature>
<dbReference type="Proteomes" id="UP000187429">
    <property type="component" value="Unassembled WGS sequence"/>
</dbReference>
<feature type="compositionally biased region" description="Basic and acidic residues" evidence="4">
    <location>
        <begin position="1017"/>
        <end position="1030"/>
    </location>
</feature>
<dbReference type="Gene3D" id="1.25.10.10">
    <property type="entry name" value="Leucine-rich Repeat Variant"/>
    <property type="match status" value="2"/>
</dbReference>
<evidence type="ECO:0000256" key="1">
    <source>
        <dbReference type="ARBA" id="ARBA00004123"/>
    </source>
</evidence>
<dbReference type="InterPro" id="IPR011989">
    <property type="entry name" value="ARM-like"/>
</dbReference>